<keyword evidence="3" id="KW-1185">Reference proteome</keyword>
<name>A0ABT8IKS4_9BACL</name>
<dbReference type="EMBL" id="JANRHH010000013">
    <property type="protein sequence ID" value="MDN4592754.1"/>
    <property type="molecule type" value="Genomic_DNA"/>
</dbReference>
<sequence length="72" mass="8202">MKKGLKLLIIFVVPYFATLILVGLLGWMAQFGLQLGINQSANSIILQVIVFPFLHTVMMLLVIRWLAKEFKL</sequence>
<protein>
    <recommendedName>
        <fullName evidence="4">CPBP family intramembrane metalloprotease</fullName>
    </recommendedName>
</protein>
<proteinExistence type="predicted"/>
<keyword evidence="1" id="KW-0812">Transmembrane</keyword>
<comment type="caution">
    <text evidence="2">The sequence shown here is derived from an EMBL/GenBank/DDBJ whole genome shotgun (WGS) entry which is preliminary data.</text>
</comment>
<accession>A0ABT8IKS4</accession>
<reference evidence="2" key="1">
    <citation type="submission" date="2022-08" db="EMBL/GenBank/DDBJ databases">
        <title>Polycladomyces zharkentsis sp. nov., a novel thermophilic CMC and starch-degrading bacterium isolated from a geothermal spring in Kazakhstan.</title>
        <authorList>
            <person name="Mashzhan A."/>
            <person name="Kistaubaeva A."/>
            <person name="Javier-Lopez R."/>
            <person name="Birkeland N.-K."/>
        </authorList>
    </citation>
    <scope>NUCLEOTIDE SEQUENCE</scope>
    <source>
        <strain evidence="2">KSR 13</strain>
    </source>
</reference>
<evidence type="ECO:0008006" key="4">
    <source>
        <dbReference type="Google" id="ProtNLM"/>
    </source>
</evidence>
<dbReference type="Proteomes" id="UP001174196">
    <property type="component" value="Unassembled WGS sequence"/>
</dbReference>
<evidence type="ECO:0000313" key="3">
    <source>
        <dbReference type="Proteomes" id="UP001174196"/>
    </source>
</evidence>
<evidence type="ECO:0000313" key="2">
    <source>
        <dbReference type="EMBL" id="MDN4592754.1"/>
    </source>
</evidence>
<evidence type="ECO:0000256" key="1">
    <source>
        <dbReference type="SAM" id="Phobius"/>
    </source>
</evidence>
<dbReference type="RefSeq" id="WP_301237475.1">
    <property type="nucleotide sequence ID" value="NZ_JANRHH010000013.1"/>
</dbReference>
<feature type="transmembrane region" description="Helical" evidence="1">
    <location>
        <begin position="7"/>
        <end position="29"/>
    </location>
</feature>
<feature type="transmembrane region" description="Helical" evidence="1">
    <location>
        <begin position="44"/>
        <end position="67"/>
    </location>
</feature>
<gene>
    <name evidence="2" type="ORF">NWF35_02270</name>
</gene>
<keyword evidence="1" id="KW-1133">Transmembrane helix</keyword>
<keyword evidence="1" id="KW-0472">Membrane</keyword>
<organism evidence="2 3">
    <name type="scientific">Polycladomyces subterraneus</name>
    <dbReference type="NCBI Taxonomy" id="1016997"/>
    <lineage>
        <taxon>Bacteria</taxon>
        <taxon>Bacillati</taxon>
        <taxon>Bacillota</taxon>
        <taxon>Bacilli</taxon>
        <taxon>Bacillales</taxon>
        <taxon>Thermoactinomycetaceae</taxon>
        <taxon>Polycladomyces</taxon>
    </lineage>
</organism>